<dbReference type="AlphaFoldDB" id="A0AA88WNU7"/>
<protein>
    <recommendedName>
        <fullName evidence="1">non-specific serine/threonine protein kinase</fullName>
        <ecNumber evidence="1">2.7.11.1</ecNumber>
    </recommendedName>
</protein>
<accession>A0AA88WNU7</accession>
<evidence type="ECO:0000256" key="1">
    <source>
        <dbReference type="ARBA" id="ARBA00012513"/>
    </source>
</evidence>
<sequence>MYRKISKAEFKFPNWFLPGVRRLISRILDPNPKTRISIAKIMDNSWFRKGLGLNAVRSDIKENDLATIDTDAVSVQVRIAVHQRNQNNPSNLNAFEIISLSAGFDLFGLFKANDQEKEGLWALVRGECTLTAAYLSYDEL</sequence>
<dbReference type="InterPro" id="IPR018451">
    <property type="entry name" value="NAF/FISL_domain"/>
</dbReference>
<keyword evidence="9" id="KW-1185">Reference proteome</keyword>
<evidence type="ECO:0000313" key="8">
    <source>
        <dbReference type="EMBL" id="KAK3030294.1"/>
    </source>
</evidence>
<dbReference type="Gene3D" id="3.30.310.80">
    <property type="entry name" value="Kinase associated domain 1, KA1"/>
    <property type="match status" value="1"/>
</dbReference>
<evidence type="ECO:0000256" key="5">
    <source>
        <dbReference type="ARBA" id="ARBA00022777"/>
    </source>
</evidence>
<keyword evidence="4" id="KW-0547">Nucleotide-binding</keyword>
<reference evidence="8" key="1">
    <citation type="submission" date="2022-12" db="EMBL/GenBank/DDBJ databases">
        <title>Draft genome assemblies for two species of Escallonia (Escalloniales).</title>
        <authorList>
            <person name="Chanderbali A."/>
            <person name="Dervinis C."/>
            <person name="Anghel I."/>
            <person name="Soltis D."/>
            <person name="Soltis P."/>
            <person name="Zapata F."/>
        </authorList>
    </citation>
    <scope>NUCLEOTIDE SEQUENCE</scope>
    <source>
        <strain evidence="8">UCBG64.0493</strain>
        <tissue evidence="8">Leaf</tissue>
    </source>
</reference>
<comment type="caution">
    <text evidence="8">The sequence shown here is derived from an EMBL/GenBank/DDBJ whole genome shotgun (WGS) entry which is preliminary data.</text>
</comment>
<organism evidence="8 9">
    <name type="scientific">Escallonia herrerae</name>
    <dbReference type="NCBI Taxonomy" id="1293975"/>
    <lineage>
        <taxon>Eukaryota</taxon>
        <taxon>Viridiplantae</taxon>
        <taxon>Streptophyta</taxon>
        <taxon>Embryophyta</taxon>
        <taxon>Tracheophyta</taxon>
        <taxon>Spermatophyta</taxon>
        <taxon>Magnoliopsida</taxon>
        <taxon>eudicotyledons</taxon>
        <taxon>Gunneridae</taxon>
        <taxon>Pentapetalae</taxon>
        <taxon>asterids</taxon>
        <taxon>campanulids</taxon>
        <taxon>Escalloniales</taxon>
        <taxon>Escalloniaceae</taxon>
        <taxon>Escallonia</taxon>
    </lineage>
</organism>
<evidence type="ECO:0000313" key="9">
    <source>
        <dbReference type="Proteomes" id="UP001188597"/>
    </source>
</evidence>
<keyword evidence="5" id="KW-0418">Kinase</keyword>
<evidence type="ECO:0000256" key="6">
    <source>
        <dbReference type="ARBA" id="ARBA00022840"/>
    </source>
</evidence>
<dbReference type="PANTHER" id="PTHR43895">
    <property type="entry name" value="CALCIUM/CALMODULIN-DEPENDENT PROTEIN KINASE KINASE-RELATED"/>
    <property type="match status" value="1"/>
</dbReference>
<dbReference type="Gene3D" id="1.10.510.10">
    <property type="entry name" value="Transferase(Phosphotransferase) domain 1"/>
    <property type="match status" value="1"/>
</dbReference>
<feature type="domain" description="NAF" evidence="7">
    <location>
        <begin position="87"/>
        <end position="111"/>
    </location>
</feature>
<dbReference type="InterPro" id="IPR011009">
    <property type="entry name" value="Kinase-like_dom_sf"/>
</dbReference>
<gene>
    <name evidence="8" type="ORF">RJ639_038387</name>
</gene>
<keyword evidence="6" id="KW-0067">ATP-binding</keyword>
<dbReference type="Pfam" id="PF03822">
    <property type="entry name" value="NAF"/>
    <property type="match status" value="1"/>
</dbReference>
<dbReference type="PROSITE" id="PS50816">
    <property type="entry name" value="NAF"/>
    <property type="match status" value="1"/>
</dbReference>
<dbReference type="EMBL" id="JAVXUP010000345">
    <property type="protein sequence ID" value="KAK3030294.1"/>
    <property type="molecule type" value="Genomic_DNA"/>
</dbReference>
<dbReference type="InterPro" id="IPR004041">
    <property type="entry name" value="NAF_dom"/>
</dbReference>
<dbReference type="EC" id="2.7.11.1" evidence="1"/>
<keyword evidence="3" id="KW-0808">Transferase</keyword>
<dbReference type="PANTHER" id="PTHR43895:SF28">
    <property type="entry name" value="CBL-INTERACTING SERINE_THREONINE-PROTEIN KINASE 15"/>
    <property type="match status" value="1"/>
</dbReference>
<dbReference type="GO" id="GO:0004674">
    <property type="term" value="F:protein serine/threonine kinase activity"/>
    <property type="evidence" value="ECO:0007669"/>
    <property type="project" value="UniProtKB-KW"/>
</dbReference>
<evidence type="ECO:0000259" key="7">
    <source>
        <dbReference type="PROSITE" id="PS50816"/>
    </source>
</evidence>
<dbReference type="GO" id="GO:0007165">
    <property type="term" value="P:signal transduction"/>
    <property type="evidence" value="ECO:0007669"/>
    <property type="project" value="InterPro"/>
</dbReference>
<dbReference type="GO" id="GO:0005524">
    <property type="term" value="F:ATP binding"/>
    <property type="evidence" value="ECO:0007669"/>
    <property type="project" value="UniProtKB-KW"/>
</dbReference>
<dbReference type="SUPFAM" id="SSF56112">
    <property type="entry name" value="Protein kinase-like (PK-like)"/>
    <property type="match status" value="1"/>
</dbReference>
<name>A0AA88WNU7_9ASTE</name>
<evidence type="ECO:0000256" key="4">
    <source>
        <dbReference type="ARBA" id="ARBA00022741"/>
    </source>
</evidence>
<evidence type="ECO:0000256" key="2">
    <source>
        <dbReference type="ARBA" id="ARBA00022527"/>
    </source>
</evidence>
<evidence type="ECO:0000256" key="3">
    <source>
        <dbReference type="ARBA" id="ARBA00022679"/>
    </source>
</evidence>
<keyword evidence="2" id="KW-0723">Serine/threonine-protein kinase</keyword>
<dbReference type="Proteomes" id="UP001188597">
    <property type="component" value="Unassembled WGS sequence"/>
</dbReference>
<proteinExistence type="predicted"/>